<gene>
    <name evidence="3" type="ORF">Baya_12415</name>
</gene>
<dbReference type="PANTHER" id="PTHR46944:SF1">
    <property type="entry name" value="RHO GUANINE NUCLEOTIDE EXCHANGE FACTOR 33"/>
    <property type="match status" value="1"/>
</dbReference>
<dbReference type="InterPro" id="IPR035899">
    <property type="entry name" value="DBL_dom_sf"/>
</dbReference>
<keyword evidence="1" id="KW-0175">Coiled coil</keyword>
<feature type="region of interest" description="Disordered" evidence="2">
    <location>
        <begin position="164"/>
        <end position="191"/>
    </location>
</feature>
<dbReference type="OrthoDB" id="8828665at2759"/>
<feature type="region of interest" description="Disordered" evidence="2">
    <location>
        <begin position="431"/>
        <end position="470"/>
    </location>
</feature>
<dbReference type="Proteomes" id="UP000319801">
    <property type="component" value="Unassembled WGS sequence"/>
</dbReference>
<evidence type="ECO:0000313" key="4">
    <source>
        <dbReference type="Proteomes" id="UP000319801"/>
    </source>
</evidence>
<dbReference type="AlphaFoldDB" id="A0A556V2X1"/>
<accession>A0A556V2X1</accession>
<feature type="region of interest" description="Disordered" evidence="2">
    <location>
        <begin position="488"/>
        <end position="570"/>
    </location>
</feature>
<evidence type="ECO:0000313" key="3">
    <source>
        <dbReference type="EMBL" id="TSS85073.1"/>
    </source>
</evidence>
<sequence>MLPLLSFCDIRAAIICHLVVVLRIAHKTTVTVYYNFKDPALQLQTLWAELKAGLRGVVQQISTLQQSNSNLEEKVSECQRDTVEKILSLRNTLNTLQEDTGTALSQISELNIRQNELQTELDLLQRTQRRKFTRVEELMEGHTFSCSQTQLELIQHYISSLPTNQISKQGASDPPKAPLRRERKESRDLGEQISQDISQRQLVALELLESERVYVSCLSLLLKANITYNDCENSNLKEKRLFPSSLRFLIQQHLELLHLLQERVLKSHWKGIMGDVFLRFTSKEHHQKLLTYLHTHRLREPERTQNLCTHQPDRMPHTHMELSRSDSERVSVVTDLAHGHSRKKAAVRCYSNWEVETDHFHPDIFFTSDSESHHEATPTQRHKFPETEGAGSVLADTMGAFLPFRDRDSHCSSHSHSTDSSIDVAYMSCNPSNHPDHRGRRRRGGVHRHNRGCMSPDSTSVMQPVQRKSKSLNGLQLDTIDSHAYLVSSPAHPRLMRQSSAKSRLRNSSQEKDHNPDTHTIAEEDSRPPIWEEFKWKGVSDEGDHTPLSECSKKESKGFRSSFKKLFKKR</sequence>
<dbReference type="SUPFAM" id="SSF48065">
    <property type="entry name" value="DBL homology domain (DH-domain)"/>
    <property type="match status" value="1"/>
</dbReference>
<dbReference type="PANTHER" id="PTHR46944">
    <property type="entry name" value="RHO GUANINE NUCLEOTIDE EXCHANGE FACTOR 33"/>
    <property type="match status" value="1"/>
</dbReference>
<reference evidence="3 4" key="1">
    <citation type="journal article" date="2019" name="Genome Biol. Evol.">
        <title>Whole-Genome Sequencing of the Giant Devil Catfish, Bagarius yarrelli.</title>
        <authorList>
            <person name="Jiang W."/>
            <person name="Lv Y."/>
            <person name="Cheng L."/>
            <person name="Yang K."/>
            <person name="Chao B."/>
            <person name="Wang X."/>
            <person name="Li Y."/>
            <person name="Pan X."/>
            <person name="You X."/>
            <person name="Zhang Y."/>
            <person name="Yang J."/>
            <person name="Li J."/>
            <person name="Zhang X."/>
            <person name="Liu S."/>
            <person name="Sun C."/>
            <person name="Yang J."/>
            <person name="Shi Q."/>
        </authorList>
    </citation>
    <scope>NUCLEOTIDE SEQUENCE [LARGE SCALE GENOMIC DNA]</scope>
    <source>
        <strain evidence="3">JWS20170419001</strain>
        <tissue evidence="3">Muscle</tissue>
    </source>
</reference>
<keyword evidence="4" id="KW-1185">Reference proteome</keyword>
<feature type="compositionally biased region" description="Basic residues" evidence="2">
    <location>
        <begin position="437"/>
        <end position="451"/>
    </location>
</feature>
<comment type="caution">
    <text evidence="3">The sequence shown here is derived from an EMBL/GenBank/DDBJ whole genome shotgun (WGS) entry which is preliminary data.</text>
</comment>
<feature type="compositionally biased region" description="Basic and acidic residues" evidence="2">
    <location>
        <begin position="509"/>
        <end position="558"/>
    </location>
</feature>
<feature type="compositionally biased region" description="Basic and acidic residues" evidence="2">
    <location>
        <begin position="179"/>
        <end position="190"/>
    </location>
</feature>
<evidence type="ECO:0000256" key="2">
    <source>
        <dbReference type="SAM" id="MobiDB-lite"/>
    </source>
</evidence>
<dbReference type="InterPro" id="IPR042849">
    <property type="entry name" value="ARHGEF33"/>
</dbReference>
<feature type="coiled-coil region" evidence="1">
    <location>
        <begin position="54"/>
        <end position="81"/>
    </location>
</feature>
<name>A0A556V2X1_BAGYA</name>
<evidence type="ECO:0000256" key="1">
    <source>
        <dbReference type="SAM" id="Coils"/>
    </source>
</evidence>
<dbReference type="EMBL" id="VCAZ01000105">
    <property type="protein sequence ID" value="TSS85073.1"/>
    <property type="molecule type" value="Genomic_DNA"/>
</dbReference>
<feature type="compositionally biased region" description="Polar residues" evidence="2">
    <location>
        <begin position="497"/>
        <end position="508"/>
    </location>
</feature>
<organism evidence="3 4">
    <name type="scientific">Bagarius yarrelli</name>
    <name type="common">Goonch</name>
    <name type="synonym">Bagrus yarrelli</name>
    <dbReference type="NCBI Taxonomy" id="175774"/>
    <lineage>
        <taxon>Eukaryota</taxon>
        <taxon>Metazoa</taxon>
        <taxon>Chordata</taxon>
        <taxon>Craniata</taxon>
        <taxon>Vertebrata</taxon>
        <taxon>Euteleostomi</taxon>
        <taxon>Actinopterygii</taxon>
        <taxon>Neopterygii</taxon>
        <taxon>Teleostei</taxon>
        <taxon>Ostariophysi</taxon>
        <taxon>Siluriformes</taxon>
        <taxon>Sisoridae</taxon>
        <taxon>Sisorinae</taxon>
        <taxon>Bagarius</taxon>
    </lineage>
</organism>
<proteinExistence type="predicted"/>
<protein>
    <submittedName>
        <fullName evidence="3">Rho guanine nucleotide exchange factor 33</fullName>
    </submittedName>
</protein>
<dbReference type="Gene3D" id="1.20.900.10">
    <property type="entry name" value="Dbl homology (DH) domain"/>
    <property type="match status" value="1"/>
</dbReference>